<name>A0ABQ9U2R0_SAGOE</name>
<evidence type="ECO:0000313" key="3">
    <source>
        <dbReference type="Proteomes" id="UP001266305"/>
    </source>
</evidence>
<evidence type="ECO:0000256" key="1">
    <source>
        <dbReference type="SAM" id="MobiDB-lite"/>
    </source>
</evidence>
<feature type="compositionally biased region" description="Low complexity" evidence="1">
    <location>
        <begin position="19"/>
        <end position="30"/>
    </location>
</feature>
<reference evidence="2 3" key="1">
    <citation type="submission" date="2023-05" db="EMBL/GenBank/DDBJ databases">
        <title>B98-5 Cell Line De Novo Hybrid Assembly: An Optical Mapping Approach.</title>
        <authorList>
            <person name="Kananen K."/>
            <person name="Auerbach J.A."/>
            <person name="Kautto E."/>
            <person name="Blachly J.S."/>
        </authorList>
    </citation>
    <scope>NUCLEOTIDE SEQUENCE [LARGE SCALE GENOMIC DNA]</scope>
    <source>
        <strain evidence="2">B95-8</strain>
        <tissue evidence="2">Cell line</tissue>
    </source>
</reference>
<organism evidence="2 3">
    <name type="scientific">Saguinus oedipus</name>
    <name type="common">Cotton-top tamarin</name>
    <name type="synonym">Oedipomidas oedipus</name>
    <dbReference type="NCBI Taxonomy" id="9490"/>
    <lineage>
        <taxon>Eukaryota</taxon>
        <taxon>Metazoa</taxon>
        <taxon>Chordata</taxon>
        <taxon>Craniata</taxon>
        <taxon>Vertebrata</taxon>
        <taxon>Euteleostomi</taxon>
        <taxon>Mammalia</taxon>
        <taxon>Eutheria</taxon>
        <taxon>Euarchontoglires</taxon>
        <taxon>Primates</taxon>
        <taxon>Haplorrhini</taxon>
        <taxon>Platyrrhini</taxon>
        <taxon>Cebidae</taxon>
        <taxon>Callitrichinae</taxon>
        <taxon>Saguinus</taxon>
    </lineage>
</organism>
<dbReference type="Proteomes" id="UP001266305">
    <property type="component" value="Unassembled WGS sequence"/>
</dbReference>
<proteinExistence type="predicted"/>
<protein>
    <submittedName>
        <fullName evidence="2">Uncharacterized protein</fullName>
    </submittedName>
</protein>
<accession>A0ABQ9U2R0</accession>
<sequence length="124" mass="13607">MRHGPEGPTSAGPSLQFNPRVDPLRTTTPRRPVPGHGAIPRSRARCLLTAVFRRLPGPARFRATGPLTCSALSGVVLSRLLSSGNILSSWDYRSGGGLRVLQRRRRLESNRNQLARHARRSAHA</sequence>
<gene>
    <name evidence="2" type="ORF">P7K49_030343</name>
</gene>
<feature type="region of interest" description="Disordered" evidence="1">
    <location>
        <begin position="1"/>
        <end position="39"/>
    </location>
</feature>
<dbReference type="EMBL" id="JASSZA010000016">
    <property type="protein sequence ID" value="KAK2091059.1"/>
    <property type="molecule type" value="Genomic_DNA"/>
</dbReference>
<keyword evidence="3" id="KW-1185">Reference proteome</keyword>
<comment type="caution">
    <text evidence="2">The sequence shown here is derived from an EMBL/GenBank/DDBJ whole genome shotgun (WGS) entry which is preliminary data.</text>
</comment>
<evidence type="ECO:0000313" key="2">
    <source>
        <dbReference type="EMBL" id="KAK2091059.1"/>
    </source>
</evidence>